<evidence type="ECO:0008006" key="3">
    <source>
        <dbReference type="Google" id="ProtNLM"/>
    </source>
</evidence>
<dbReference type="OrthoDB" id="3064206at2759"/>
<protein>
    <recommendedName>
        <fullName evidence="3">F-box domain-containing protein</fullName>
    </recommendedName>
</protein>
<comment type="caution">
    <text evidence="1">The sequence shown here is derived from an EMBL/GenBank/DDBJ whole genome shotgun (WGS) entry which is preliminary data.</text>
</comment>
<dbReference type="AlphaFoldDB" id="A0A409W247"/>
<keyword evidence="2" id="KW-1185">Reference proteome</keyword>
<name>A0A409W247_9AGAR</name>
<accession>A0A409W247</accession>
<dbReference type="InParanoid" id="A0A409W247"/>
<gene>
    <name evidence="1" type="ORF">CVT26_004016</name>
</gene>
<evidence type="ECO:0000313" key="2">
    <source>
        <dbReference type="Proteomes" id="UP000284706"/>
    </source>
</evidence>
<organism evidence="1 2">
    <name type="scientific">Gymnopilus dilepis</name>
    <dbReference type="NCBI Taxonomy" id="231916"/>
    <lineage>
        <taxon>Eukaryota</taxon>
        <taxon>Fungi</taxon>
        <taxon>Dikarya</taxon>
        <taxon>Basidiomycota</taxon>
        <taxon>Agaricomycotina</taxon>
        <taxon>Agaricomycetes</taxon>
        <taxon>Agaricomycetidae</taxon>
        <taxon>Agaricales</taxon>
        <taxon>Agaricineae</taxon>
        <taxon>Hymenogastraceae</taxon>
        <taxon>Gymnopilus</taxon>
    </lineage>
</organism>
<proteinExistence type="predicted"/>
<evidence type="ECO:0000313" key="1">
    <source>
        <dbReference type="EMBL" id="PPQ72538.1"/>
    </source>
</evidence>
<sequence length="475" mass="54239">MDTSSSEGLAPLSPSVDYHHNPSPISKIGRDLLWSIFLINADHSDDPPYFRTATYRDPWFPMNHALVVTWRSAQVCRLWRNILLHSPSVWGRNIDLDLLQGPEDRAWADEVLRRSGQSLLHVKGRVVAPGLEFFIFLLDANWKRIWSLELEASMLLDEVDDNEVEKLSRILQRPAPSIHYFSYFAIRPLAVHNALFSGDAPNLRHFESGNLEFNIDHNNLPWLSQLRTLRLRNPHRKSLSLVLDALRQMSFLESLLLFAALQVQDHSKFYQPSSTQEYGVFEPESVNVQANLALLRHILPSPGCSLNLSLVLNAPLDENEEAILTAFAGVKRLKFILGNDQLETTEYTLEWIFAVSKAPTIMPQLQKVVLDEISSYEDLEQEQGPSPSQQNRTNNRSLKFILEFLSSYREAGKAIKVLDLTRITRDMRFLDEVEGLQVLWTHEALVDERVTLFTESYICGSGSPEVLNFNALYSS</sequence>
<dbReference type="Proteomes" id="UP000284706">
    <property type="component" value="Unassembled WGS sequence"/>
</dbReference>
<dbReference type="EMBL" id="NHYE01005452">
    <property type="protein sequence ID" value="PPQ72538.1"/>
    <property type="molecule type" value="Genomic_DNA"/>
</dbReference>
<reference evidence="1 2" key="1">
    <citation type="journal article" date="2018" name="Evol. Lett.">
        <title>Horizontal gene cluster transfer increased hallucinogenic mushroom diversity.</title>
        <authorList>
            <person name="Reynolds H.T."/>
            <person name="Vijayakumar V."/>
            <person name="Gluck-Thaler E."/>
            <person name="Korotkin H.B."/>
            <person name="Matheny P.B."/>
            <person name="Slot J.C."/>
        </authorList>
    </citation>
    <scope>NUCLEOTIDE SEQUENCE [LARGE SCALE GENOMIC DNA]</scope>
    <source>
        <strain evidence="1 2">SRW20</strain>
    </source>
</reference>